<evidence type="ECO:0000313" key="6">
    <source>
        <dbReference type="EMBL" id="NEN80162.1"/>
    </source>
</evidence>
<feature type="transmembrane region" description="Helical" evidence="5">
    <location>
        <begin position="266"/>
        <end position="286"/>
    </location>
</feature>
<protein>
    <submittedName>
        <fullName evidence="6">Energy-coupling factor transporter transmembrane protein EcfT</fullName>
    </submittedName>
</protein>
<gene>
    <name evidence="6" type="ORF">G3T38_18025</name>
</gene>
<feature type="transmembrane region" description="Helical" evidence="5">
    <location>
        <begin position="306"/>
        <end position="322"/>
    </location>
</feature>
<evidence type="ECO:0000256" key="2">
    <source>
        <dbReference type="ARBA" id="ARBA00022692"/>
    </source>
</evidence>
<dbReference type="CDD" id="cd16914">
    <property type="entry name" value="EcfT"/>
    <property type="match status" value="1"/>
</dbReference>
<dbReference type="RefSeq" id="WP_163773847.1">
    <property type="nucleotide sequence ID" value="NZ_JAAGXA010000015.1"/>
</dbReference>
<dbReference type="Pfam" id="PF02361">
    <property type="entry name" value="CbiQ"/>
    <property type="match status" value="1"/>
</dbReference>
<feature type="transmembrane region" description="Helical" evidence="5">
    <location>
        <begin position="334"/>
        <end position="358"/>
    </location>
</feature>
<evidence type="ECO:0000256" key="3">
    <source>
        <dbReference type="ARBA" id="ARBA00022989"/>
    </source>
</evidence>
<dbReference type="Proteomes" id="UP000468687">
    <property type="component" value="Unassembled WGS sequence"/>
</dbReference>
<dbReference type="EMBL" id="JAAGXA010000015">
    <property type="protein sequence ID" value="NEN80162.1"/>
    <property type="molecule type" value="Genomic_DNA"/>
</dbReference>
<reference evidence="6 7" key="1">
    <citation type="journal article" date="2014" name="Int. J. Syst. Evol. Microbiol.">
        <title>Nocardioides zeae sp. nov., isolated from the stem of Zea mays.</title>
        <authorList>
            <person name="Glaeser S.P."/>
            <person name="McInroy J.A."/>
            <person name="Busse H.J."/>
            <person name="Kampfer P."/>
        </authorList>
    </citation>
    <scope>NUCLEOTIDE SEQUENCE [LARGE SCALE GENOMIC DNA]</scope>
    <source>
        <strain evidence="6 7">JCM 30728</strain>
    </source>
</reference>
<dbReference type="PANTHER" id="PTHR33514">
    <property type="entry name" value="PROTEIN ABCI12, CHLOROPLASTIC"/>
    <property type="match status" value="1"/>
</dbReference>
<evidence type="ECO:0000256" key="1">
    <source>
        <dbReference type="ARBA" id="ARBA00004141"/>
    </source>
</evidence>
<keyword evidence="4 5" id="KW-0472">Membrane</keyword>
<dbReference type="AlphaFoldDB" id="A0A6P0HN91"/>
<comment type="subcellular location">
    <subcellularLocation>
        <location evidence="1">Membrane</location>
        <topology evidence="1">Multi-pass membrane protein</topology>
    </subcellularLocation>
</comment>
<dbReference type="InterPro" id="IPR003339">
    <property type="entry name" value="ABC/ECF_trnsptr_transmembrane"/>
</dbReference>
<keyword evidence="7" id="KW-1185">Reference proteome</keyword>
<sequence>MSGRATVARLPRELHPLAWWGWAVGLAGAASTTSNPYLQLLLVAVACIVVLARRTDHPWARVFHLYLAVGALIVVLRVLFRLLVGGAYGTRVLVDLPEIPLPDAVLGIQLLGPVTQEALLGGLYDGLRLATIVICVGAANALANPKRLMASMPAALYEVGTALVVAVNVMPQLAQSVRRVRAAQRLRPSPGGRARRWTSIRRVLVPVLEDALDRSLALAAGMDTRGYGRSGEATRAQRLRTGALMLGGMVGIGVGVYGVLDLTAPRWLALPMLALGVALAVAGMVASGRRVGRTRYRPAPWRWPEVVVVGTGIAVLAAFLVLRGSEPLVLEPDLLAAPVVSVAALAAALLGLVALLAPPPPGTDGGAR</sequence>
<dbReference type="PANTHER" id="PTHR33514:SF15">
    <property type="entry name" value="COBALT TRANSPORT PROTEIN"/>
    <property type="match status" value="1"/>
</dbReference>
<name>A0A6P0HN91_9ACTN</name>
<feature type="transmembrane region" description="Helical" evidence="5">
    <location>
        <begin position="239"/>
        <end position="260"/>
    </location>
</feature>
<organism evidence="6 7">
    <name type="scientific">Nocardioides zeae</name>
    <dbReference type="NCBI Taxonomy" id="1457234"/>
    <lineage>
        <taxon>Bacteria</taxon>
        <taxon>Bacillati</taxon>
        <taxon>Actinomycetota</taxon>
        <taxon>Actinomycetes</taxon>
        <taxon>Propionibacteriales</taxon>
        <taxon>Nocardioidaceae</taxon>
        <taxon>Nocardioides</taxon>
    </lineage>
</organism>
<evidence type="ECO:0000313" key="7">
    <source>
        <dbReference type="Proteomes" id="UP000468687"/>
    </source>
</evidence>
<evidence type="ECO:0000256" key="4">
    <source>
        <dbReference type="ARBA" id="ARBA00023136"/>
    </source>
</evidence>
<accession>A0A6P0HN91</accession>
<comment type="caution">
    <text evidence="6">The sequence shown here is derived from an EMBL/GenBank/DDBJ whole genome shotgun (WGS) entry which is preliminary data.</text>
</comment>
<evidence type="ECO:0000256" key="5">
    <source>
        <dbReference type="SAM" id="Phobius"/>
    </source>
</evidence>
<keyword evidence="3 5" id="KW-1133">Transmembrane helix</keyword>
<feature type="transmembrane region" description="Helical" evidence="5">
    <location>
        <begin position="63"/>
        <end position="84"/>
    </location>
</feature>
<dbReference type="GO" id="GO:0005886">
    <property type="term" value="C:plasma membrane"/>
    <property type="evidence" value="ECO:0007669"/>
    <property type="project" value="TreeGrafter"/>
</dbReference>
<keyword evidence="2 5" id="KW-0812">Transmembrane</keyword>
<proteinExistence type="predicted"/>